<keyword evidence="1" id="KW-0472">Membrane</keyword>
<comment type="caution">
    <text evidence="2">The sequence shown here is derived from an EMBL/GenBank/DDBJ whole genome shotgun (WGS) entry which is preliminary data.</text>
</comment>
<feature type="transmembrane region" description="Helical" evidence="1">
    <location>
        <begin position="46"/>
        <end position="66"/>
    </location>
</feature>
<feature type="transmembrane region" description="Helical" evidence="1">
    <location>
        <begin position="73"/>
        <end position="91"/>
    </location>
</feature>
<dbReference type="EMBL" id="JAEHNY010000017">
    <property type="protein sequence ID" value="MBI6121395.1"/>
    <property type="molecule type" value="Genomic_DNA"/>
</dbReference>
<evidence type="ECO:0000256" key="1">
    <source>
        <dbReference type="SAM" id="Phobius"/>
    </source>
</evidence>
<organism evidence="2 3">
    <name type="scientific">Salegentibacter maritimus</name>
    <dbReference type="NCBI Taxonomy" id="2794347"/>
    <lineage>
        <taxon>Bacteria</taxon>
        <taxon>Pseudomonadati</taxon>
        <taxon>Bacteroidota</taxon>
        <taxon>Flavobacteriia</taxon>
        <taxon>Flavobacteriales</taxon>
        <taxon>Flavobacteriaceae</taxon>
        <taxon>Salegentibacter</taxon>
    </lineage>
</organism>
<feature type="transmembrane region" description="Helical" evidence="1">
    <location>
        <begin position="20"/>
        <end position="40"/>
    </location>
</feature>
<evidence type="ECO:0000313" key="3">
    <source>
        <dbReference type="Proteomes" id="UP000635665"/>
    </source>
</evidence>
<evidence type="ECO:0000313" key="2">
    <source>
        <dbReference type="EMBL" id="MBI6121395.1"/>
    </source>
</evidence>
<name>A0ABS0TK04_9FLAO</name>
<accession>A0ABS0TK04</accession>
<protein>
    <submittedName>
        <fullName evidence="2">Uncharacterized protein</fullName>
    </submittedName>
</protein>
<dbReference type="Proteomes" id="UP000635665">
    <property type="component" value="Unassembled WGS sequence"/>
</dbReference>
<gene>
    <name evidence="2" type="ORF">I6U50_15315</name>
</gene>
<proteinExistence type="predicted"/>
<keyword evidence="3" id="KW-1185">Reference proteome</keyword>
<keyword evidence="1" id="KW-0812">Transmembrane</keyword>
<reference evidence="2 3" key="1">
    <citation type="submission" date="2020-12" db="EMBL/GenBank/DDBJ databases">
        <title>Salegentibacter orientalis sp. nov., isolated from costal sediment.</title>
        <authorList>
            <person name="Lian F.-B."/>
        </authorList>
    </citation>
    <scope>NUCLEOTIDE SEQUENCE [LARGE SCALE GENOMIC DNA]</scope>
    <source>
        <strain evidence="2 3">F60176</strain>
    </source>
</reference>
<sequence length="92" mass="10558">MPANKKYFSSTWQRLLKITAGFIGGFILTQSFFMIFIQFFKNAASLITLQFAGFIVWVALMIIAFLTKNGFKIWGVYLLLSAFFVLLIYVIP</sequence>
<keyword evidence="1" id="KW-1133">Transmembrane helix</keyword>